<keyword evidence="2" id="KW-1133">Transmembrane helix</keyword>
<gene>
    <name evidence="3" type="ORF">Rhe02_36190</name>
</gene>
<dbReference type="AlphaFoldDB" id="A0A8J3Q907"/>
<evidence type="ECO:0000313" key="4">
    <source>
        <dbReference type="Proteomes" id="UP000612899"/>
    </source>
</evidence>
<dbReference type="Proteomes" id="UP000612899">
    <property type="component" value="Unassembled WGS sequence"/>
</dbReference>
<evidence type="ECO:0000313" key="3">
    <source>
        <dbReference type="EMBL" id="GIH05552.1"/>
    </source>
</evidence>
<comment type="caution">
    <text evidence="3">The sequence shown here is derived from an EMBL/GenBank/DDBJ whole genome shotgun (WGS) entry which is preliminary data.</text>
</comment>
<accession>A0A8J3Q907</accession>
<feature type="region of interest" description="Disordered" evidence="1">
    <location>
        <begin position="69"/>
        <end position="124"/>
    </location>
</feature>
<keyword evidence="4" id="KW-1185">Reference proteome</keyword>
<dbReference type="EMBL" id="BONY01000020">
    <property type="protein sequence ID" value="GIH05552.1"/>
    <property type="molecule type" value="Genomic_DNA"/>
</dbReference>
<proteinExistence type="predicted"/>
<dbReference type="RefSeq" id="WP_203909403.1">
    <property type="nucleotide sequence ID" value="NZ_BONY01000020.1"/>
</dbReference>
<protein>
    <submittedName>
        <fullName evidence="3">Uncharacterized protein</fullName>
    </submittedName>
</protein>
<name>A0A8J3Q907_9ACTN</name>
<sequence length="256" mass="26543">MSDQQDWIARAMSGLANDDLPSIAPPGVAAVSRSVARRKRLRAGLVAAVVMLGLLTLVPFVSARDGAGPVAPPTTPAATPTAPSPSPSVSAVATPDATPTPGLSAAAQPGNGQKSKAPPQPTCAVDGRVTLTDVSYSAATAYLATNASADQILCPGGQARVFWATYTVDANQIIHLYRWKEYFLTWENPEVRMQVESPPLEPCVGTAYYYVAGRQPIVTSVKVTDPGNPAVQPYPVAGPGTGKMVNNLTPACPPSP</sequence>
<evidence type="ECO:0000256" key="2">
    <source>
        <dbReference type="SAM" id="Phobius"/>
    </source>
</evidence>
<evidence type="ECO:0000256" key="1">
    <source>
        <dbReference type="SAM" id="MobiDB-lite"/>
    </source>
</evidence>
<reference evidence="3" key="1">
    <citation type="submission" date="2021-01" db="EMBL/GenBank/DDBJ databases">
        <title>Whole genome shotgun sequence of Rhizocola hellebori NBRC 109834.</title>
        <authorList>
            <person name="Komaki H."/>
            <person name="Tamura T."/>
        </authorList>
    </citation>
    <scope>NUCLEOTIDE SEQUENCE</scope>
    <source>
        <strain evidence="3">NBRC 109834</strain>
    </source>
</reference>
<keyword evidence="2" id="KW-0472">Membrane</keyword>
<feature type="transmembrane region" description="Helical" evidence="2">
    <location>
        <begin position="43"/>
        <end position="62"/>
    </location>
</feature>
<organism evidence="3 4">
    <name type="scientific">Rhizocola hellebori</name>
    <dbReference type="NCBI Taxonomy" id="1392758"/>
    <lineage>
        <taxon>Bacteria</taxon>
        <taxon>Bacillati</taxon>
        <taxon>Actinomycetota</taxon>
        <taxon>Actinomycetes</taxon>
        <taxon>Micromonosporales</taxon>
        <taxon>Micromonosporaceae</taxon>
        <taxon>Rhizocola</taxon>
    </lineage>
</organism>
<keyword evidence="2" id="KW-0812">Transmembrane</keyword>
<feature type="compositionally biased region" description="Low complexity" evidence="1">
    <location>
        <begin position="76"/>
        <end position="95"/>
    </location>
</feature>